<proteinExistence type="predicted"/>
<sequence length="134" mass="15127">MVSRSDSHENEADDRTKLAQQTWGAKTSTKYHMTPPQSSQLIEVQPSLLPRRNPLFLPRQLLSLTSFSRSRSTFGEKEECKHQSLPFLGREQEEDRRPALATDRSVPSRVGRSTKTPTPATDMHGPVTALAEQR</sequence>
<reference evidence="2" key="1">
    <citation type="submission" date="2022-05" db="EMBL/GenBank/DDBJ databases">
        <title>The Musa troglodytarum L. genome provides insights into the mechanism of non-climacteric behaviour and enrichment of carotenoids.</title>
        <authorList>
            <person name="Wang J."/>
        </authorList>
    </citation>
    <scope>NUCLEOTIDE SEQUENCE</scope>
    <source>
        <tissue evidence="2">Leaf</tissue>
    </source>
</reference>
<dbReference type="AlphaFoldDB" id="A0A9E7FVY1"/>
<feature type="region of interest" description="Disordered" evidence="1">
    <location>
        <begin position="70"/>
        <end position="134"/>
    </location>
</feature>
<keyword evidence="3" id="KW-1185">Reference proteome</keyword>
<organism evidence="2 3">
    <name type="scientific">Musa troglodytarum</name>
    <name type="common">fe'i banana</name>
    <dbReference type="NCBI Taxonomy" id="320322"/>
    <lineage>
        <taxon>Eukaryota</taxon>
        <taxon>Viridiplantae</taxon>
        <taxon>Streptophyta</taxon>
        <taxon>Embryophyta</taxon>
        <taxon>Tracheophyta</taxon>
        <taxon>Spermatophyta</taxon>
        <taxon>Magnoliopsida</taxon>
        <taxon>Liliopsida</taxon>
        <taxon>Zingiberales</taxon>
        <taxon>Musaceae</taxon>
        <taxon>Musa</taxon>
    </lineage>
</organism>
<evidence type="ECO:0000256" key="1">
    <source>
        <dbReference type="SAM" id="MobiDB-lite"/>
    </source>
</evidence>
<evidence type="ECO:0000313" key="3">
    <source>
        <dbReference type="Proteomes" id="UP001055439"/>
    </source>
</evidence>
<gene>
    <name evidence="2" type="ORF">MUK42_16662</name>
</gene>
<feature type="compositionally biased region" description="Polar residues" evidence="1">
    <location>
        <begin position="18"/>
        <end position="39"/>
    </location>
</feature>
<name>A0A9E7FVY1_9LILI</name>
<feature type="compositionally biased region" description="Basic and acidic residues" evidence="1">
    <location>
        <begin position="1"/>
        <end position="17"/>
    </location>
</feature>
<evidence type="ECO:0000313" key="2">
    <source>
        <dbReference type="EMBL" id="URE01392.1"/>
    </source>
</evidence>
<dbReference type="Proteomes" id="UP001055439">
    <property type="component" value="Chromosome 5"/>
</dbReference>
<dbReference type="EMBL" id="CP097507">
    <property type="protein sequence ID" value="URE01392.1"/>
    <property type="molecule type" value="Genomic_DNA"/>
</dbReference>
<feature type="region of interest" description="Disordered" evidence="1">
    <location>
        <begin position="1"/>
        <end position="39"/>
    </location>
</feature>
<accession>A0A9E7FVY1</accession>
<protein>
    <submittedName>
        <fullName evidence="2">Uncharacterized protein</fullName>
    </submittedName>
</protein>